<dbReference type="PANTHER" id="PTHR34224">
    <property type="entry name" value="INTERACTOR OF CONSTITUTIVE ACTIVE ROPS 2, CHLOROPLASTIC-RELATED"/>
    <property type="match status" value="1"/>
</dbReference>
<feature type="compositionally biased region" description="Polar residues" evidence="4">
    <location>
        <begin position="1"/>
        <end position="12"/>
    </location>
</feature>
<evidence type="ECO:0000313" key="5">
    <source>
        <dbReference type="EMBL" id="KAJ8751460.1"/>
    </source>
</evidence>
<feature type="compositionally biased region" description="Polar residues" evidence="4">
    <location>
        <begin position="25"/>
        <end position="40"/>
    </location>
</feature>
<gene>
    <name evidence="5" type="ORF">K2173_016671</name>
</gene>
<comment type="caution">
    <text evidence="5">The sequence shown here is derived from an EMBL/GenBank/DDBJ whole genome shotgun (WGS) entry which is preliminary data.</text>
</comment>
<feature type="coiled-coil region" evidence="3">
    <location>
        <begin position="519"/>
        <end position="553"/>
    </location>
</feature>
<dbReference type="AlphaFoldDB" id="A0AAV8SHF3"/>
<sequence length="620" mass="70241">MQTPKGRSGSSEVHQKAIARAVRQLKTTGLDATSSTNQSRTPRERSPKVTERRSPRSPVPEKKRPSKISELETRVSKLQEELKQLKDQLSSSELLKKQALEDAEEYKKQLVDIFSKLEESQKQLKELSSSEEVCVIEVQSISKEKDQTWQSELESVRQQHSVDLAALASAMSEIEWLKCQLETVVDSDVAQNKNSKSEDEEIQILKENLMDTLCLVDNMKKQLKYSKESEAQAQAFANETLLQLEVAKKCVEALRSDGLKSTQAYKMVASELDQSRTRVNVLEQLVSKLETDLREVSNNHSPALVRNYNADHDIHENERLAEANLLKAEVCSLKSEVEQLKSALEAAEIKGHQEQIHSTVQLRSAYELLEQIKSDSAEREAELESELKQAKADIEELKAELMDKETELQGITEENEALNMKLMKSRSYHKESELENDLKKLNENFCCLKASLVDKETELQNALEESRNLKLQPGRRELEWGKAREHAHVYVEAISTAEQEALAKLETAMEEADKSNKWAARVTEQLEAAQAANSELEAELRRLKVQCDQWRKAAEAAVAMLASGNNGKMMERTGSLDSNYSPTKFISPFSGDIDYDLLKKKNGNMLKKIGVLWKKPQNRT</sequence>
<feature type="coiled-coil region" evidence="3">
    <location>
        <begin position="369"/>
        <end position="472"/>
    </location>
</feature>
<evidence type="ECO:0008006" key="7">
    <source>
        <dbReference type="Google" id="ProtNLM"/>
    </source>
</evidence>
<feature type="region of interest" description="Disordered" evidence="4">
    <location>
        <begin position="1"/>
        <end position="73"/>
    </location>
</feature>
<protein>
    <recommendedName>
        <fullName evidence="7">Interactor of constitutive active ROPs 3</fullName>
    </recommendedName>
</protein>
<dbReference type="EMBL" id="JAIWQS010000011">
    <property type="protein sequence ID" value="KAJ8751460.1"/>
    <property type="molecule type" value="Genomic_DNA"/>
</dbReference>
<keyword evidence="2 3" id="KW-0175">Coiled coil</keyword>
<accession>A0AAV8SHF3</accession>
<dbReference type="InterPro" id="IPR029688">
    <property type="entry name" value="ICR"/>
</dbReference>
<evidence type="ECO:0000256" key="2">
    <source>
        <dbReference type="ARBA" id="ARBA00023054"/>
    </source>
</evidence>
<reference evidence="5 6" key="1">
    <citation type="submission" date="2021-09" db="EMBL/GenBank/DDBJ databases">
        <title>Genomic insights and catalytic innovation underlie evolution of tropane alkaloids biosynthesis.</title>
        <authorList>
            <person name="Wang Y.-J."/>
            <person name="Tian T."/>
            <person name="Huang J.-P."/>
            <person name="Huang S.-X."/>
        </authorList>
    </citation>
    <scope>NUCLEOTIDE SEQUENCE [LARGE SCALE GENOMIC DNA]</scope>
    <source>
        <strain evidence="5">KIB-2018</strain>
        <tissue evidence="5">Leaf</tissue>
    </source>
</reference>
<evidence type="ECO:0000256" key="3">
    <source>
        <dbReference type="SAM" id="Coils"/>
    </source>
</evidence>
<feature type="coiled-coil region" evidence="3">
    <location>
        <begin position="272"/>
        <end position="299"/>
    </location>
</feature>
<organism evidence="5 6">
    <name type="scientific">Erythroxylum novogranatense</name>
    <dbReference type="NCBI Taxonomy" id="1862640"/>
    <lineage>
        <taxon>Eukaryota</taxon>
        <taxon>Viridiplantae</taxon>
        <taxon>Streptophyta</taxon>
        <taxon>Embryophyta</taxon>
        <taxon>Tracheophyta</taxon>
        <taxon>Spermatophyta</taxon>
        <taxon>Magnoliopsida</taxon>
        <taxon>eudicotyledons</taxon>
        <taxon>Gunneridae</taxon>
        <taxon>Pentapetalae</taxon>
        <taxon>rosids</taxon>
        <taxon>fabids</taxon>
        <taxon>Malpighiales</taxon>
        <taxon>Erythroxylaceae</taxon>
        <taxon>Erythroxylum</taxon>
    </lineage>
</organism>
<dbReference type="PANTHER" id="PTHR34224:SF18">
    <property type="entry name" value="INTERACTOR OF CONSTITUTIVE ACTIVE ROPS 3"/>
    <property type="match status" value="1"/>
</dbReference>
<keyword evidence="6" id="KW-1185">Reference proteome</keyword>
<comment type="similarity">
    <text evidence="1">Belongs to the ICR family.</text>
</comment>
<evidence type="ECO:0000256" key="4">
    <source>
        <dbReference type="SAM" id="MobiDB-lite"/>
    </source>
</evidence>
<dbReference type="Proteomes" id="UP001159364">
    <property type="component" value="Linkage Group LG11"/>
</dbReference>
<evidence type="ECO:0000313" key="6">
    <source>
        <dbReference type="Proteomes" id="UP001159364"/>
    </source>
</evidence>
<proteinExistence type="inferred from homology"/>
<evidence type="ECO:0000256" key="1">
    <source>
        <dbReference type="ARBA" id="ARBA00009778"/>
    </source>
</evidence>
<feature type="compositionally biased region" description="Basic and acidic residues" evidence="4">
    <location>
        <begin position="41"/>
        <end position="73"/>
    </location>
</feature>
<name>A0AAV8SHF3_9ROSI</name>